<accession>A0AAU7TEE3</accession>
<organism evidence="2">
    <name type="scientific">Kribbella sp. HUAS MG21</name>
    <dbReference type="NCBI Taxonomy" id="3160966"/>
    <lineage>
        <taxon>Bacteria</taxon>
        <taxon>Bacillati</taxon>
        <taxon>Actinomycetota</taxon>
        <taxon>Actinomycetes</taxon>
        <taxon>Propionibacteriales</taxon>
        <taxon>Kribbellaceae</taxon>
        <taxon>Kribbella</taxon>
    </lineage>
</organism>
<gene>
    <name evidence="2" type="ORF">ABN611_02290</name>
</gene>
<dbReference type="NCBIfam" id="NF033577">
    <property type="entry name" value="transpos_IS481"/>
    <property type="match status" value="1"/>
</dbReference>
<dbReference type="AlphaFoldDB" id="A0AAU7TEE3"/>
<dbReference type="SUPFAM" id="SSF46689">
    <property type="entry name" value="Homeodomain-like"/>
    <property type="match status" value="1"/>
</dbReference>
<dbReference type="PANTHER" id="PTHR35004:SF6">
    <property type="entry name" value="TRANSPOSASE"/>
    <property type="match status" value="1"/>
</dbReference>
<dbReference type="InterPro" id="IPR001584">
    <property type="entry name" value="Integrase_cat-core"/>
</dbReference>
<dbReference type="GO" id="GO:0003676">
    <property type="term" value="F:nucleic acid binding"/>
    <property type="evidence" value="ECO:0007669"/>
    <property type="project" value="InterPro"/>
</dbReference>
<dbReference type="InterPro" id="IPR012337">
    <property type="entry name" value="RNaseH-like_sf"/>
</dbReference>
<reference evidence="2" key="1">
    <citation type="submission" date="2024-06" db="EMBL/GenBank/DDBJ databases">
        <title>Kribbella sp. strain HUAS MG21 genome sequences.</title>
        <authorList>
            <person name="Mo P."/>
        </authorList>
    </citation>
    <scope>NUCLEOTIDE SEQUENCE</scope>
    <source>
        <strain evidence="2">HUAS MG21</strain>
    </source>
</reference>
<protein>
    <submittedName>
        <fullName evidence="2">IS481 family transposase</fullName>
    </submittedName>
</protein>
<dbReference type="SUPFAM" id="SSF53098">
    <property type="entry name" value="Ribonuclease H-like"/>
    <property type="match status" value="1"/>
</dbReference>
<dbReference type="Gene3D" id="3.30.420.10">
    <property type="entry name" value="Ribonuclease H-like superfamily/Ribonuclease H"/>
    <property type="match status" value="1"/>
</dbReference>
<sequence length="334" mass="37546">MSHANAALTPRARLRLARLIVDQGWTYAAAAKMFMVAAKTARKWAERYRAEGPAGMADRSSRPRRSPAKTLPGVVRRIVRLRWRHRLGPVQIAGRLGVAASTVHAVLVRCRINRLSRIDRVTGEPLRNQRRYEHPHPGALLHVDVTKFGNIPDGGGWRYLGKQQGDKNKAVTALRTGRTAKGHPNIGTAFVHTVIDDHSRLAYAEICTDEKAATAIGVLQRAVAWFADHGVTVERVLSDNGSCYRSYAWRDACTDLGITPKRTRPYRPQTNGKIERFHRTLADGWAYARFYQSTDQRNAALPRWLHFYNHHRPHSSIGGQPPITRLTNVPGHHI</sequence>
<dbReference type="Pfam" id="PF13011">
    <property type="entry name" value="LZ_Tnp_IS481"/>
    <property type="match status" value="1"/>
</dbReference>
<dbReference type="EMBL" id="CP158165">
    <property type="protein sequence ID" value="XBV25253.1"/>
    <property type="molecule type" value="Genomic_DNA"/>
</dbReference>
<dbReference type="InterPro" id="IPR024967">
    <property type="entry name" value="DNA-bd_IS481-type"/>
</dbReference>
<name>A0AAU7TEE3_9ACTN</name>
<feature type="domain" description="Integrase catalytic" evidence="1">
    <location>
        <begin position="148"/>
        <end position="330"/>
    </location>
</feature>
<dbReference type="RefSeq" id="WP_350278068.1">
    <property type="nucleotide sequence ID" value="NZ_CP158165.1"/>
</dbReference>
<dbReference type="InterPro" id="IPR036397">
    <property type="entry name" value="RNaseH_sf"/>
</dbReference>
<dbReference type="InterPro" id="IPR047656">
    <property type="entry name" value="IS481-like_transpos"/>
</dbReference>
<dbReference type="GO" id="GO:0015074">
    <property type="term" value="P:DNA integration"/>
    <property type="evidence" value="ECO:0007669"/>
    <property type="project" value="InterPro"/>
</dbReference>
<dbReference type="InterPro" id="IPR009057">
    <property type="entry name" value="Homeodomain-like_sf"/>
</dbReference>
<evidence type="ECO:0000313" key="2">
    <source>
        <dbReference type="EMBL" id="XBV25253.1"/>
    </source>
</evidence>
<dbReference type="PANTHER" id="PTHR35004">
    <property type="entry name" value="TRANSPOSASE RV3428C-RELATED"/>
    <property type="match status" value="1"/>
</dbReference>
<evidence type="ECO:0000259" key="1">
    <source>
        <dbReference type="PROSITE" id="PS50994"/>
    </source>
</evidence>
<dbReference type="PROSITE" id="PS50994">
    <property type="entry name" value="INTEGRASE"/>
    <property type="match status" value="1"/>
</dbReference>
<dbReference type="Pfam" id="PF13683">
    <property type="entry name" value="rve_3"/>
    <property type="match status" value="1"/>
</dbReference>
<proteinExistence type="predicted"/>